<dbReference type="AlphaFoldDB" id="A0A8S1IN80"/>
<reference evidence="1" key="1">
    <citation type="submission" date="2020-12" db="EMBL/GenBank/DDBJ databases">
        <authorList>
            <person name="Iha C."/>
        </authorList>
    </citation>
    <scope>NUCLEOTIDE SEQUENCE</scope>
</reference>
<name>A0A8S1IN80_9CHLO</name>
<evidence type="ECO:0000313" key="2">
    <source>
        <dbReference type="Proteomes" id="UP000708148"/>
    </source>
</evidence>
<protein>
    <submittedName>
        <fullName evidence="1">Uncharacterized protein</fullName>
    </submittedName>
</protein>
<gene>
    <name evidence="1" type="ORF">OSTQU699_LOCUS530</name>
</gene>
<organism evidence="1 2">
    <name type="scientific">Ostreobium quekettii</name>
    <dbReference type="NCBI Taxonomy" id="121088"/>
    <lineage>
        <taxon>Eukaryota</taxon>
        <taxon>Viridiplantae</taxon>
        <taxon>Chlorophyta</taxon>
        <taxon>core chlorophytes</taxon>
        <taxon>Ulvophyceae</taxon>
        <taxon>TCBD clade</taxon>
        <taxon>Bryopsidales</taxon>
        <taxon>Ostreobineae</taxon>
        <taxon>Ostreobiaceae</taxon>
        <taxon>Ostreobium</taxon>
    </lineage>
</organism>
<dbReference type="EMBL" id="CAJHUC010000315">
    <property type="protein sequence ID" value="CAD7695169.1"/>
    <property type="molecule type" value="Genomic_DNA"/>
</dbReference>
<proteinExistence type="predicted"/>
<evidence type="ECO:0000313" key="1">
    <source>
        <dbReference type="EMBL" id="CAD7695169.1"/>
    </source>
</evidence>
<comment type="caution">
    <text evidence="1">The sequence shown here is derived from an EMBL/GenBank/DDBJ whole genome shotgun (WGS) entry which is preliminary data.</text>
</comment>
<accession>A0A8S1IN80</accession>
<keyword evidence="2" id="KW-1185">Reference proteome</keyword>
<dbReference type="Proteomes" id="UP000708148">
    <property type="component" value="Unassembled WGS sequence"/>
</dbReference>
<sequence length="236" mass="25268">MDDEWRCGSVRMCKAGAILLQRCGWGLAMGSAVMHELCWPIACSRSHPCDVQLSGVKSMQAAAETGAASVWCVAVFTKRVAPLGAGHWHLLKRVAVRVALHADLRAGRAWDTVSSSSAVVAKSTHGHLICAAGPCCDRCPISRYCALEPKTEMLRRACSGLVFMSYTAQSGFGCMHASVIAEKAMQVLSGVSVMVACHGTALAVRKPTKLSAASLGFGVLTYTWSFWVKNPIQILR</sequence>